<dbReference type="Gene3D" id="3.90.660.10">
    <property type="match status" value="1"/>
</dbReference>
<comment type="caution">
    <text evidence="10">The sequence shown here is derived from an EMBL/GenBank/DDBJ whole genome shotgun (WGS) entry which is preliminary data.</text>
</comment>
<evidence type="ECO:0000256" key="5">
    <source>
        <dbReference type="ARBA" id="ARBA00048448"/>
    </source>
</evidence>
<dbReference type="Proteomes" id="UP000663879">
    <property type="component" value="Unassembled WGS sequence"/>
</dbReference>
<proteinExistence type="inferred from homology"/>
<evidence type="ECO:0000256" key="1">
    <source>
        <dbReference type="ARBA" id="ARBA00001974"/>
    </source>
</evidence>
<evidence type="ECO:0000256" key="4">
    <source>
        <dbReference type="ARBA" id="ARBA00023002"/>
    </source>
</evidence>
<feature type="compositionally biased region" description="Basic and acidic residues" evidence="8">
    <location>
        <begin position="32"/>
        <end position="49"/>
    </location>
</feature>
<feature type="region of interest" description="Disordered" evidence="8">
    <location>
        <begin position="32"/>
        <end position="58"/>
    </location>
</feature>
<dbReference type="GO" id="GO:0005741">
    <property type="term" value="C:mitochondrial outer membrane"/>
    <property type="evidence" value="ECO:0007669"/>
    <property type="project" value="UniProtKB-SubCell"/>
</dbReference>
<accession>A0A813M3G7</accession>
<reference evidence="10" key="1">
    <citation type="submission" date="2021-02" db="EMBL/GenBank/DDBJ databases">
        <authorList>
            <person name="Nowell W R."/>
        </authorList>
    </citation>
    <scope>NUCLEOTIDE SEQUENCE</scope>
    <source>
        <strain evidence="10">Ploen Becks lab</strain>
    </source>
</reference>
<organism evidence="10 11">
    <name type="scientific">Brachionus calyciflorus</name>
    <dbReference type="NCBI Taxonomy" id="104777"/>
    <lineage>
        <taxon>Eukaryota</taxon>
        <taxon>Metazoa</taxon>
        <taxon>Spiralia</taxon>
        <taxon>Gnathifera</taxon>
        <taxon>Rotifera</taxon>
        <taxon>Eurotatoria</taxon>
        <taxon>Monogononta</taxon>
        <taxon>Pseudotrocha</taxon>
        <taxon>Ploima</taxon>
        <taxon>Brachionidae</taxon>
        <taxon>Brachionus</taxon>
    </lineage>
</organism>
<dbReference type="InterPro" id="IPR036188">
    <property type="entry name" value="FAD/NAD-bd_sf"/>
</dbReference>
<evidence type="ECO:0000256" key="2">
    <source>
        <dbReference type="ARBA" id="ARBA00004362"/>
    </source>
</evidence>
<dbReference type="InterPro" id="IPR001613">
    <property type="entry name" value="Flavin_amine_oxidase"/>
</dbReference>
<dbReference type="EC" id="1.4.3.-" evidence="7"/>
<dbReference type="OrthoDB" id="7777654at2759"/>
<comment type="cofactor">
    <cofactor evidence="1 7">
        <name>FAD</name>
        <dbReference type="ChEBI" id="CHEBI:57692"/>
    </cofactor>
</comment>
<dbReference type="Pfam" id="PF01593">
    <property type="entry name" value="Amino_oxidase"/>
    <property type="match status" value="1"/>
</dbReference>
<evidence type="ECO:0000313" key="11">
    <source>
        <dbReference type="Proteomes" id="UP000663879"/>
    </source>
</evidence>
<evidence type="ECO:0000256" key="3">
    <source>
        <dbReference type="ARBA" id="ARBA00005995"/>
    </source>
</evidence>
<keyword evidence="4 7" id="KW-0560">Oxidoreductase</keyword>
<feature type="binding site" evidence="6">
    <location>
        <position position="554"/>
    </location>
    <ligand>
        <name>FAD</name>
        <dbReference type="ChEBI" id="CHEBI:57692"/>
    </ligand>
</feature>
<keyword evidence="7" id="KW-0274">FAD</keyword>
<comment type="subcellular location">
    <subcellularLocation>
        <location evidence="2">Mitochondrion outer membrane</location>
        <topology evidence="2">Single-pass type IV membrane protein</topology>
        <orientation evidence="2">Cytoplasmic side</orientation>
    </subcellularLocation>
</comment>
<gene>
    <name evidence="10" type="ORF">OXX778_LOCUS488</name>
</gene>
<sequence length="610" mass="68789">MENIISVENLNDEQINQEEFPERITSETKNLEVTENKIETDDTDKDSKNSNENIKTEISTSNDHTTFNTTENILPEYEKNNSIEKDQNSKYDYDIIVIGAGLSGLYSAYYLLKKCKGLKILVIEGKDRVGGRTQTVELNSTEDGQKSKWDLGGQWVSDSQIYISKLLKDLNIETYNQYVNGRKVLETNGKIVTYNSSMPNVSILSLLDLQMGSMKISSNAKKISTIFPFENIELASRLDKGSFDEFLLSTSFSSKSRSLLNPTVRTIFGVEPSQINGLFGLMYIKSGGGSLESLALTDKGCAQEKRVKGGTQQISEKLSQIITQNENNKILLNTELKEIVQSSNLESSIEVLVKNLNGKLEKFSCKKVISSIPINQYVHIKFEPELPSYKRNVFQYCQMGNLIKFVVTYKKPFWRLNGFSGEVVSDGSVIWLDSSNLVDYGENSEIPKVGPVACVFDGCNDDNKAALVGFIGAKMAVEWSDQQKDIRKQEVIEALVRYFGEESRNYIDYGEKLWSREKFSGGCPTCILSSSGVMQDYARAVREPFLNVHFCGTESATVWQGYMDGAIQSGERAANEVLYAMFKDDRSVEYDYENTYYFHKEITRSKNGKK</sequence>
<feature type="binding site" evidence="6">
    <location>
        <position position="103"/>
    </location>
    <ligand>
        <name>FAD</name>
        <dbReference type="ChEBI" id="CHEBI:57692"/>
    </ligand>
</feature>
<keyword evidence="7" id="KW-0285">Flavoprotein</keyword>
<dbReference type="EMBL" id="CAJNOC010000024">
    <property type="protein sequence ID" value="CAF0707348.1"/>
    <property type="molecule type" value="Genomic_DNA"/>
</dbReference>
<dbReference type="PRINTS" id="PR00757">
    <property type="entry name" value="AMINEOXDASEF"/>
</dbReference>
<comment type="catalytic activity">
    <reaction evidence="5">
        <text>a secondary aliphatic amine + O2 + H2O = a primary amine + an aldehyde + H2O2</text>
        <dbReference type="Rhea" id="RHEA:26414"/>
        <dbReference type="ChEBI" id="CHEBI:15377"/>
        <dbReference type="ChEBI" id="CHEBI:15379"/>
        <dbReference type="ChEBI" id="CHEBI:16240"/>
        <dbReference type="ChEBI" id="CHEBI:17478"/>
        <dbReference type="ChEBI" id="CHEBI:58855"/>
        <dbReference type="ChEBI" id="CHEBI:65296"/>
        <dbReference type="EC" id="1.4.3.4"/>
    </reaction>
</comment>
<protein>
    <recommendedName>
        <fullName evidence="7">Amine oxidase</fullName>
        <ecNumber evidence="7">1.4.3.-</ecNumber>
    </recommendedName>
</protein>
<dbReference type="SUPFAM" id="SSF54373">
    <property type="entry name" value="FAD-linked reductases, C-terminal domain"/>
    <property type="match status" value="1"/>
</dbReference>
<dbReference type="SUPFAM" id="SSF51905">
    <property type="entry name" value="FAD/NAD(P)-binding domain"/>
    <property type="match status" value="1"/>
</dbReference>
<dbReference type="AlphaFoldDB" id="A0A813M3G7"/>
<evidence type="ECO:0000313" key="10">
    <source>
        <dbReference type="EMBL" id="CAF0707348.1"/>
    </source>
</evidence>
<evidence type="ECO:0000256" key="7">
    <source>
        <dbReference type="RuleBase" id="RU362067"/>
    </source>
</evidence>
<dbReference type="Gene3D" id="1.10.405.10">
    <property type="entry name" value="Guanine Nucleotide Dissociation Inhibitor, domain 1"/>
    <property type="match status" value="1"/>
</dbReference>
<evidence type="ECO:0000256" key="8">
    <source>
        <dbReference type="SAM" id="MobiDB-lite"/>
    </source>
</evidence>
<dbReference type="InterPro" id="IPR050703">
    <property type="entry name" value="Flavin_MAO"/>
</dbReference>
<dbReference type="PANTHER" id="PTHR43563">
    <property type="entry name" value="AMINE OXIDASE"/>
    <property type="match status" value="1"/>
</dbReference>
<dbReference type="Gene3D" id="3.50.50.60">
    <property type="entry name" value="FAD/NAD(P)-binding domain"/>
    <property type="match status" value="1"/>
</dbReference>
<feature type="binding site" evidence="6">
    <location>
        <position position="470"/>
    </location>
    <ligand>
        <name>substrate</name>
    </ligand>
</feature>
<evidence type="ECO:0000259" key="9">
    <source>
        <dbReference type="Pfam" id="PF01593"/>
    </source>
</evidence>
<dbReference type="GO" id="GO:0008131">
    <property type="term" value="F:primary methylamine oxidase activity"/>
    <property type="evidence" value="ECO:0007669"/>
    <property type="project" value="UniProtKB-ARBA"/>
</dbReference>
<comment type="similarity">
    <text evidence="3 7">Belongs to the flavin monoamine oxidase family.</text>
</comment>
<dbReference type="InterPro" id="IPR002937">
    <property type="entry name" value="Amino_oxidase"/>
</dbReference>
<dbReference type="PANTHER" id="PTHR43563:SF14">
    <property type="entry name" value="AMINE OXIDASE"/>
    <property type="match status" value="1"/>
</dbReference>
<evidence type="ECO:0000256" key="6">
    <source>
        <dbReference type="PIRSR" id="PIRSR601613-1"/>
    </source>
</evidence>
<keyword evidence="11" id="KW-1185">Reference proteome</keyword>
<feature type="domain" description="Amine oxidase" evidence="9">
    <location>
        <begin position="102"/>
        <end position="578"/>
    </location>
</feature>
<name>A0A813M3G7_9BILA</name>
<dbReference type="GO" id="GO:0097621">
    <property type="term" value="F:monoamine oxidase activity"/>
    <property type="evidence" value="ECO:0007669"/>
    <property type="project" value="UniProtKB-EC"/>
</dbReference>